<dbReference type="InterPro" id="IPR013656">
    <property type="entry name" value="PAS_4"/>
</dbReference>
<evidence type="ECO:0000256" key="4">
    <source>
        <dbReference type="PROSITE-ProRule" id="PRU00169"/>
    </source>
</evidence>
<dbReference type="SUPFAM" id="SSF55874">
    <property type="entry name" value="ATPase domain of HSP90 chaperone/DNA topoisomerase II/histidine kinase"/>
    <property type="match status" value="1"/>
</dbReference>
<dbReference type="InterPro" id="IPR003594">
    <property type="entry name" value="HATPase_dom"/>
</dbReference>
<evidence type="ECO:0000256" key="6">
    <source>
        <dbReference type="SAM" id="Phobius"/>
    </source>
</evidence>
<dbReference type="InterPro" id="IPR005467">
    <property type="entry name" value="His_kinase_dom"/>
</dbReference>
<feature type="domain" description="PAC" evidence="10">
    <location>
        <begin position="613"/>
        <end position="665"/>
    </location>
</feature>
<dbReference type="SUPFAM" id="SSF55785">
    <property type="entry name" value="PYP-like sensor domain (PAS domain)"/>
    <property type="match status" value="4"/>
</dbReference>
<feature type="domain" description="PAS" evidence="9">
    <location>
        <begin position="540"/>
        <end position="610"/>
    </location>
</feature>
<dbReference type="PROSITE" id="PS50113">
    <property type="entry name" value="PAC"/>
    <property type="match status" value="2"/>
</dbReference>
<feature type="domain" description="Histidine kinase" evidence="7">
    <location>
        <begin position="815"/>
        <end position="1038"/>
    </location>
</feature>
<dbReference type="eggNOG" id="COG4191">
    <property type="taxonomic scope" value="Bacteria"/>
</dbReference>
<dbReference type="InterPro" id="IPR000700">
    <property type="entry name" value="PAS-assoc_C"/>
</dbReference>
<feature type="domain" description="PAS" evidence="9">
    <location>
        <begin position="257"/>
        <end position="302"/>
    </location>
</feature>
<dbReference type="Gene3D" id="3.30.450.290">
    <property type="match status" value="1"/>
</dbReference>
<keyword evidence="3 4" id="KW-0597">Phosphoprotein</keyword>
<dbReference type="PATRIC" id="fig|706587.4.peg.2239"/>
<dbReference type="InterPro" id="IPR004358">
    <property type="entry name" value="Sig_transdc_His_kin-like_C"/>
</dbReference>
<dbReference type="Pfam" id="PF00072">
    <property type="entry name" value="Response_reg"/>
    <property type="match status" value="1"/>
</dbReference>
<evidence type="ECO:0000259" key="9">
    <source>
        <dbReference type="PROSITE" id="PS50112"/>
    </source>
</evidence>
<dbReference type="PROSITE" id="PS50112">
    <property type="entry name" value="PAS"/>
    <property type="match status" value="2"/>
</dbReference>
<reference evidence="12" key="1">
    <citation type="submission" date="2012-06" db="EMBL/GenBank/DDBJ databases">
        <title>Complete sequence of chromosome of Desulfomonile tiedjei DSM 6799.</title>
        <authorList>
            <person name="Lucas S."/>
            <person name="Copeland A."/>
            <person name="Lapidus A."/>
            <person name="Glavina del Rio T."/>
            <person name="Dalin E."/>
            <person name="Tice H."/>
            <person name="Bruce D."/>
            <person name="Goodwin L."/>
            <person name="Pitluck S."/>
            <person name="Peters L."/>
            <person name="Ovchinnikova G."/>
            <person name="Zeytun A."/>
            <person name="Lu M."/>
            <person name="Kyrpides N."/>
            <person name="Mavromatis K."/>
            <person name="Ivanova N."/>
            <person name="Brettin T."/>
            <person name="Detter J.C."/>
            <person name="Han C."/>
            <person name="Larimer F."/>
            <person name="Land M."/>
            <person name="Hauser L."/>
            <person name="Markowitz V."/>
            <person name="Cheng J.-F."/>
            <person name="Hugenholtz P."/>
            <person name="Woyke T."/>
            <person name="Wu D."/>
            <person name="Spring S."/>
            <person name="Schroeder M."/>
            <person name="Brambilla E."/>
            <person name="Klenk H.-P."/>
            <person name="Eisen J.A."/>
        </authorList>
    </citation>
    <scope>NUCLEOTIDE SEQUENCE [LARGE SCALE GENOMIC DNA]</scope>
    <source>
        <strain evidence="12">ATCC 49306 / DSM 6799 / DCB-1</strain>
    </source>
</reference>
<keyword evidence="6" id="KW-1133">Transmembrane helix</keyword>
<dbReference type="SMART" id="SM00387">
    <property type="entry name" value="HATPase_c"/>
    <property type="match status" value="1"/>
</dbReference>
<accession>I4C513</accession>
<keyword evidence="6" id="KW-0812">Transmembrane</keyword>
<dbReference type="CDD" id="cd00130">
    <property type="entry name" value="PAS"/>
    <property type="match status" value="3"/>
</dbReference>
<feature type="domain" description="PAC" evidence="10">
    <location>
        <begin position="743"/>
        <end position="795"/>
    </location>
</feature>
<evidence type="ECO:0000259" key="7">
    <source>
        <dbReference type="PROSITE" id="PS50109"/>
    </source>
</evidence>
<evidence type="ECO:0000256" key="3">
    <source>
        <dbReference type="ARBA" id="ARBA00022553"/>
    </source>
</evidence>
<feature type="transmembrane region" description="Helical" evidence="6">
    <location>
        <begin position="17"/>
        <end position="36"/>
    </location>
</feature>
<feature type="modified residue" description="4-aspartylphosphate" evidence="4">
    <location>
        <position position="1109"/>
    </location>
</feature>
<comment type="catalytic activity">
    <reaction evidence="1">
        <text>ATP + protein L-histidine = ADP + protein N-phospho-L-histidine.</text>
        <dbReference type="EC" id="2.7.13.3"/>
    </reaction>
</comment>
<dbReference type="PROSITE" id="PS50110">
    <property type="entry name" value="RESPONSE_REGULATORY"/>
    <property type="match status" value="1"/>
</dbReference>
<dbReference type="SMART" id="SM00448">
    <property type="entry name" value="REC"/>
    <property type="match status" value="1"/>
</dbReference>
<dbReference type="NCBIfam" id="TIGR00229">
    <property type="entry name" value="sensory_box"/>
    <property type="match status" value="3"/>
</dbReference>
<dbReference type="Gene3D" id="3.40.50.2300">
    <property type="match status" value="1"/>
</dbReference>
<dbReference type="EMBL" id="CP003360">
    <property type="protein sequence ID" value="AFM24654.1"/>
    <property type="molecule type" value="Genomic_DNA"/>
</dbReference>
<feature type="domain" description="Response regulatory" evidence="8">
    <location>
        <begin position="1058"/>
        <end position="1173"/>
    </location>
</feature>
<dbReference type="InterPro" id="IPR001610">
    <property type="entry name" value="PAC"/>
</dbReference>
<dbReference type="InterPro" id="IPR021796">
    <property type="entry name" value="Tll0287-like_dom"/>
</dbReference>
<evidence type="ECO:0000256" key="5">
    <source>
        <dbReference type="SAM" id="Coils"/>
    </source>
</evidence>
<dbReference type="Pfam" id="PF13426">
    <property type="entry name" value="PAS_9"/>
    <property type="match status" value="2"/>
</dbReference>
<evidence type="ECO:0000256" key="2">
    <source>
        <dbReference type="ARBA" id="ARBA00012438"/>
    </source>
</evidence>
<dbReference type="Pfam" id="PF02518">
    <property type="entry name" value="HATPase_c"/>
    <property type="match status" value="1"/>
</dbReference>
<dbReference type="Pfam" id="PF00512">
    <property type="entry name" value="HisKA"/>
    <property type="match status" value="1"/>
</dbReference>
<dbReference type="EC" id="2.7.13.3" evidence="2"/>
<dbReference type="PRINTS" id="PR00344">
    <property type="entry name" value="BCTRLSENSOR"/>
</dbReference>
<keyword evidence="12" id="KW-1185">Reference proteome</keyword>
<evidence type="ECO:0000259" key="8">
    <source>
        <dbReference type="PROSITE" id="PS50110"/>
    </source>
</evidence>
<dbReference type="Pfam" id="PF08448">
    <property type="entry name" value="PAS_4"/>
    <property type="match status" value="1"/>
</dbReference>
<dbReference type="Proteomes" id="UP000006055">
    <property type="component" value="Chromosome"/>
</dbReference>
<dbReference type="SUPFAM" id="SSF52172">
    <property type="entry name" value="CheY-like"/>
    <property type="match status" value="1"/>
</dbReference>
<proteinExistence type="predicted"/>
<dbReference type="AlphaFoldDB" id="I4C513"/>
<dbReference type="InterPro" id="IPR035965">
    <property type="entry name" value="PAS-like_dom_sf"/>
</dbReference>
<evidence type="ECO:0000259" key="10">
    <source>
        <dbReference type="PROSITE" id="PS50113"/>
    </source>
</evidence>
<dbReference type="InterPro" id="IPR011006">
    <property type="entry name" value="CheY-like_superfamily"/>
</dbReference>
<keyword evidence="5" id="KW-0175">Coiled coil</keyword>
<dbReference type="Pfam" id="PF13188">
    <property type="entry name" value="PAS_8"/>
    <property type="match status" value="1"/>
</dbReference>
<dbReference type="SMART" id="SM00091">
    <property type="entry name" value="PAS"/>
    <property type="match status" value="4"/>
</dbReference>
<dbReference type="eggNOG" id="COG2202">
    <property type="taxonomic scope" value="Bacteria"/>
</dbReference>
<dbReference type="eggNOG" id="COG0784">
    <property type="taxonomic scope" value="Bacteria"/>
</dbReference>
<dbReference type="Gene3D" id="3.30.450.20">
    <property type="entry name" value="PAS domain"/>
    <property type="match status" value="4"/>
</dbReference>
<dbReference type="Pfam" id="PF11845">
    <property type="entry name" value="Tll0287-like"/>
    <property type="match status" value="1"/>
</dbReference>
<dbReference type="SMART" id="SM00086">
    <property type="entry name" value="PAC"/>
    <property type="match status" value="3"/>
</dbReference>
<dbReference type="Gene3D" id="1.10.287.130">
    <property type="match status" value="1"/>
</dbReference>
<dbReference type="PANTHER" id="PTHR43065:SF42">
    <property type="entry name" value="TWO-COMPONENT SENSOR PPRA"/>
    <property type="match status" value="1"/>
</dbReference>
<dbReference type="GO" id="GO:0000155">
    <property type="term" value="F:phosphorelay sensor kinase activity"/>
    <property type="evidence" value="ECO:0007669"/>
    <property type="project" value="InterPro"/>
</dbReference>
<keyword evidence="6" id="KW-0472">Membrane</keyword>
<dbReference type="InterPro" id="IPR003661">
    <property type="entry name" value="HisK_dim/P_dom"/>
</dbReference>
<sequence length="1174" mass="132474">MTPHDHPSRYATLKRHGLFLGIFGTALVAVSFGWNLSELQKSAGDHARISARMAFEKNVSYRLWNAQHGGVYVRTDQRTKPNPYLEVNERDISTPSGIPLTLVNPAYMTRMVHEIQAVRSGMREHITSLNPIRPENVADSWEKNALRSFEEGETEVSSIENIDGRPYMRLMRPLLTDRSCLKCHAKQGYRMGDIRGGISVSVPMERLWVESRDNILALAVSHSIIWLIGMLVLFAGTRRMSDRIVEEEQKEKALAKSEEKYHSLFSSVMDAIIIFDAETLAILDVNDAAINLYGYSKDQFLSLKSLDLSADKEAVVENHTKVFMGDAGATSIRNHRKKDGILFPVEISRSVMEIGGRQALCTVIRDITERRNAEEGINNAYNELERRVEERTAELHNRNEQLALEILDRKRAEEELRLEREQRLSIFESINEMVLVIDPQPYQILYANKFAEDLYGKSLIGKRCYEELCGLDSPCECCPNQMLLESPEKHYQHEYHNPKLNRDFLGMDRLMKWPDGRIVKFRLAIDITEYKRTDAALKEIQRQQKVLLDHIPAIAWLKDKESRFIVVNRPFGEACGVAPEDLRGKTDYDIWPPELAKLYRDDDREVMESGTRKRVEEPLQDKDGNRIWIETIKTPTYNDAGEVVGTIGIAQDVTKRRTAEEALRLSEERYRRLFEDAPIMYVITRNEEGVPIISDCNQFFLRSVDCTRDEAVGHPLADFYTPESRIELLDRGGYARALAGEFLIGERELVKRDGSIISTLLYTTTELGPSGLVIGTRAMFVDITERKSAEREKESLSSQLLQSQKMESVGTLAGGIAHDFNNLLTVILGFSELIISEKKEGDSDYEDLAKIIHAARTAGDMVQRILAFSRKTETKLRPIDLNKQVTQLKKMLTRLIPKIIEVEINLDPRLTKVNADSVQIEQILMNLAVNARDAMPNGGRLLIETQSVFLDENYCRGHLEASEGRHALLAVKDTGVGIDRATMARIFDPFFTTKKPGQGTGLGLAMVYGIVKSHGGHITCESEPGVGTTFKIYLPAHQAEGEADLSFSGEFSALCTGTILLVDDEEFVRSLGQRILEKAGYTVITATNGQEAVEIYNEKRNRISLVILDLIMPVMDGNQCLKEILRLDPSARVLIGSGYTPEGANAETLDAAKGFVGKPYNVKELLKTIREVLK</sequence>
<dbReference type="InterPro" id="IPR000014">
    <property type="entry name" value="PAS"/>
</dbReference>
<dbReference type="STRING" id="706587.Desti_1947"/>
<dbReference type="PANTHER" id="PTHR43065">
    <property type="entry name" value="SENSOR HISTIDINE KINASE"/>
    <property type="match status" value="1"/>
</dbReference>
<dbReference type="CDD" id="cd00082">
    <property type="entry name" value="HisKA"/>
    <property type="match status" value="1"/>
</dbReference>
<feature type="transmembrane region" description="Helical" evidence="6">
    <location>
        <begin position="215"/>
        <end position="236"/>
    </location>
</feature>
<dbReference type="Gene3D" id="3.30.565.10">
    <property type="entry name" value="Histidine kinase-like ATPase, C-terminal domain"/>
    <property type="match status" value="1"/>
</dbReference>
<name>I4C513_DESTA</name>
<protein>
    <recommendedName>
        <fullName evidence="2">histidine kinase</fullName>
        <ecNumber evidence="2">2.7.13.3</ecNumber>
    </recommendedName>
</protein>
<evidence type="ECO:0000313" key="11">
    <source>
        <dbReference type="EMBL" id="AFM24654.1"/>
    </source>
</evidence>
<feature type="coiled-coil region" evidence="5">
    <location>
        <begin position="374"/>
        <end position="424"/>
    </location>
</feature>
<organism evidence="11 12">
    <name type="scientific">Desulfomonile tiedjei (strain ATCC 49306 / DSM 6799 / DCB-1)</name>
    <dbReference type="NCBI Taxonomy" id="706587"/>
    <lineage>
        <taxon>Bacteria</taxon>
        <taxon>Pseudomonadati</taxon>
        <taxon>Thermodesulfobacteriota</taxon>
        <taxon>Desulfomonilia</taxon>
        <taxon>Desulfomonilales</taxon>
        <taxon>Desulfomonilaceae</taxon>
        <taxon>Desulfomonile</taxon>
    </lineage>
</organism>
<dbReference type="InterPro" id="IPR036097">
    <property type="entry name" value="HisK_dim/P_sf"/>
</dbReference>
<dbReference type="InterPro" id="IPR036890">
    <property type="entry name" value="HATPase_C_sf"/>
</dbReference>
<dbReference type="SMART" id="SM00388">
    <property type="entry name" value="HisKA"/>
    <property type="match status" value="1"/>
</dbReference>
<dbReference type="HOGENOM" id="CLU_000445_114_51_7"/>
<dbReference type="SUPFAM" id="SSF47384">
    <property type="entry name" value="Homodimeric domain of signal transducing histidine kinase"/>
    <property type="match status" value="1"/>
</dbReference>
<dbReference type="KEGG" id="dti:Desti_1947"/>
<dbReference type="PROSITE" id="PS50109">
    <property type="entry name" value="HIS_KIN"/>
    <property type="match status" value="1"/>
</dbReference>
<gene>
    <name evidence="11" type="ordered locus">Desti_1947</name>
</gene>
<evidence type="ECO:0000313" key="12">
    <source>
        <dbReference type="Proteomes" id="UP000006055"/>
    </source>
</evidence>
<evidence type="ECO:0000256" key="1">
    <source>
        <dbReference type="ARBA" id="ARBA00000085"/>
    </source>
</evidence>
<dbReference type="InterPro" id="IPR001789">
    <property type="entry name" value="Sig_transdc_resp-reg_receiver"/>
</dbReference>